<dbReference type="RefSeq" id="WP_284826091.1">
    <property type="nucleotide sequence ID" value="NZ_CP126969.1"/>
</dbReference>
<name>A0ABY8VHF4_9CORY</name>
<dbReference type="Proteomes" id="UP001225598">
    <property type="component" value="Chromosome"/>
</dbReference>
<feature type="transmembrane region" description="Helical" evidence="2">
    <location>
        <begin position="20"/>
        <end position="41"/>
    </location>
</feature>
<feature type="compositionally biased region" description="Low complexity" evidence="1">
    <location>
        <begin position="52"/>
        <end position="63"/>
    </location>
</feature>
<keyword evidence="4" id="KW-1185">Reference proteome</keyword>
<protein>
    <submittedName>
        <fullName evidence="3">Uncharacterized protein</fullName>
    </submittedName>
</protein>
<organism evidence="3 4">
    <name type="scientific">Corynebacterium breve</name>
    <dbReference type="NCBI Taxonomy" id="3049799"/>
    <lineage>
        <taxon>Bacteria</taxon>
        <taxon>Bacillati</taxon>
        <taxon>Actinomycetota</taxon>
        <taxon>Actinomycetes</taxon>
        <taxon>Mycobacteriales</taxon>
        <taxon>Corynebacteriaceae</taxon>
        <taxon>Corynebacterium</taxon>
    </lineage>
</organism>
<evidence type="ECO:0000256" key="1">
    <source>
        <dbReference type="SAM" id="MobiDB-lite"/>
    </source>
</evidence>
<sequence length="174" mass="17879">MTDSFSQLKNAAGANRPVVVGGIIVLLVALAAAVIAGWIALSDDQSAPAPPTQVTVTATPETPGFSPDNPPEGTYVGELTSLADDTQGERWQAVATFGGGSGMITYPDQGCAVSLKPKEADTYSSTALTRKCTGTEGSWVITTPESGLVDLVYLLDGKPIVEGTLSLGFPVHAQ</sequence>
<keyword evidence="2" id="KW-1133">Transmembrane helix</keyword>
<keyword evidence="2" id="KW-0812">Transmembrane</keyword>
<feature type="region of interest" description="Disordered" evidence="1">
    <location>
        <begin position="45"/>
        <end position="72"/>
    </location>
</feature>
<dbReference type="EMBL" id="CP126969">
    <property type="protein sequence ID" value="WIM68512.1"/>
    <property type="molecule type" value="Genomic_DNA"/>
</dbReference>
<proteinExistence type="predicted"/>
<gene>
    <name evidence="3" type="ORF">QP027_03705</name>
</gene>
<evidence type="ECO:0000256" key="2">
    <source>
        <dbReference type="SAM" id="Phobius"/>
    </source>
</evidence>
<accession>A0ABY8VHF4</accession>
<evidence type="ECO:0000313" key="4">
    <source>
        <dbReference type="Proteomes" id="UP001225598"/>
    </source>
</evidence>
<reference evidence="3 4" key="1">
    <citation type="submission" date="2023-05" db="EMBL/GenBank/DDBJ databases">
        <title>Corynebacterium suedekumii sp. nov. and Corynebacterium breve sp. nov. isolated from raw cow's milk.</title>
        <authorList>
            <person name="Baer M.K."/>
            <person name="Mehl L."/>
            <person name="Hellmuth R."/>
            <person name="Marke G."/>
            <person name="Lipski A."/>
        </authorList>
    </citation>
    <scope>NUCLEOTIDE SEQUENCE [LARGE SCALE GENOMIC DNA]</scope>
    <source>
        <strain evidence="3 4">R4</strain>
    </source>
</reference>
<keyword evidence="2" id="KW-0472">Membrane</keyword>
<evidence type="ECO:0000313" key="3">
    <source>
        <dbReference type="EMBL" id="WIM68512.1"/>
    </source>
</evidence>